<evidence type="ECO:0000313" key="2">
    <source>
        <dbReference type="Proteomes" id="UP000054018"/>
    </source>
</evidence>
<accession>A0A0C9Z0Y3</accession>
<dbReference type="Proteomes" id="UP000054018">
    <property type="component" value="Unassembled WGS sequence"/>
</dbReference>
<feature type="non-terminal residue" evidence="1">
    <location>
        <position position="1"/>
    </location>
</feature>
<gene>
    <name evidence="1" type="ORF">PISMIDRAFT_85957</name>
</gene>
<proteinExistence type="predicted"/>
<reference evidence="2" key="2">
    <citation type="submission" date="2015-01" db="EMBL/GenBank/DDBJ databases">
        <title>Evolutionary Origins and Diversification of the Mycorrhizal Mutualists.</title>
        <authorList>
            <consortium name="DOE Joint Genome Institute"/>
            <consortium name="Mycorrhizal Genomics Consortium"/>
            <person name="Kohler A."/>
            <person name="Kuo A."/>
            <person name="Nagy L.G."/>
            <person name="Floudas D."/>
            <person name="Copeland A."/>
            <person name="Barry K.W."/>
            <person name="Cichocki N."/>
            <person name="Veneault-Fourrey C."/>
            <person name="LaButti K."/>
            <person name="Lindquist E.A."/>
            <person name="Lipzen A."/>
            <person name="Lundell T."/>
            <person name="Morin E."/>
            <person name="Murat C."/>
            <person name="Riley R."/>
            <person name="Ohm R."/>
            <person name="Sun H."/>
            <person name="Tunlid A."/>
            <person name="Henrissat B."/>
            <person name="Grigoriev I.V."/>
            <person name="Hibbett D.S."/>
            <person name="Martin F."/>
        </authorList>
    </citation>
    <scope>NUCLEOTIDE SEQUENCE [LARGE SCALE GENOMIC DNA]</scope>
    <source>
        <strain evidence="2">441</strain>
    </source>
</reference>
<keyword evidence="2" id="KW-1185">Reference proteome</keyword>
<sequence length="106" mass="12037">RYISHPSAAENNELLLLQALMIELGIRSPRDLPSTLTSSRKVLKSEVHINIKDYVATRGKGQAALRQIMHPSKKSLRREIQKPGRKASLKWVKQRGLRALLVKAFE</sequence>
<evidence type="ECO:0000313" key="1">
    <source>
        <dbReference type="EMBL" id="KIK31165.1"/>
    </source>
</evidence>
<dbReference type="OrthoDB" id="2596481at2759"/>
<name>A0A0C9Z0Y3_9AGAM</name>
<dbReference type="AlphaFoldDB" id="A0A0C9Z0Y3"/>
<organism evidence="1 2">
    <name type="scientific">Pisolithus microcarpus 441</name>
    <dbReference type="NCBI Taxonomy" id="765257"/>
    <lineage>
        <taxon>Eukaryota</taxon>
        <taxon>Fungi</taxon>
        <taxon>Dikarya</taxon>
        <taxon>Basidiomycota</taxon>
        <taxon>Agaricomycotina</taxon>
        <taxon>Agaricomycetes</taxon>
        <taxon>Agaricomycetidae</taxon>
        <taxon>Boletales</taxon>
        <taxon>Sclerodermatineae</taxon>
        <taxon>Pisolithaceae</taxon>
        <taxon>Pisolithus</taxon>
    </lineage>
</organism>
<protein>
    <submittedName>
        <fullName evidence="1">Uncharacterized protein</fullName>
    </submittedName>
</protein>
<reference evidence="1 2" key="1">
    <citation type="submission" date="2014-04" db="EMBL/GenBank/DDBJ databases">
        <authorList>
            <consortium name="DOE Joint Genome Institute"/>
            <person name="Kuo A."/>
            <person name="Kohler A."/>
            <person name="Costa M.D."/>
            <person name="Nagy L.G."/>
            <person name="Floudas D."/>
            <person name="Copeland A."/>
            <person name="Barry K.W."/>
            <person name="Cichocki N."/>
            <person name="Veneault-Fourrey C."/>
            <person name="LaButti K."/>
            <person name="Lindquist E.A."/>
            <person name="Lipzen A."/>
            <person name="Lundell T."/>
            <person name="Morin E."/>
            <person name="Murat C."/>
            <person name="Sun H."/>
            <person name="Tunlid A."/>
            <person name="Henrissat B."/>
            <person name="Grigoriev I.V."/>
            <person name="Hibbett D.S."/>
            <person name="Martin F."/>
            <person name="Nordberg H.P."/>
            <person name="Cantor M.N."/>
            <person name="Hua S.X."/>
        </authorList>
    </citation>
    <scope>NUCLEOTIDE SEQUENCE [LARGE SCALE GENOMIC DNA]</scope>
    <source>
        <strain evidence="1 2">441</strain>
    </source>
</reference>
<dbReference type="EMBL" id="KN833685">
    <property type="protein sequence ID" value="KIK31165.1"/>
    <property type="molecule type" value="Genomic_DNA"/>
</dbReference>
<dbReference type="HOGENOM" id="CLU_2229578_0_0_1"/>